<reference evidence="2 3" key="1">
    <citation type="submission" date="2011-04" db="EMBL/GenBank/DDBJ databases">
        <title>The Genome Sequence of Dysgonomonas mossii DSM 22836.</title>
        <authorList>
            <consortium name="The Broad Institute Genome Sequencing Platform"/>
            <person name="Earl A."/>
            <person name="Ward D."/>
            <person name="Feldgarden M."/>
            <person name="Gevers D."/>
            <person name="Pudlo N."/>
            <person name="Martens E."/>
            <person name="Allen-Vercoe E."/>
            <person name="Young S.K."/>
            <person name="Zeng Q."/>
            <person name="Gargeya S."/>
            <person name="Fitzgerald M."/>
            <person name="Haas B."/>
            <person name="Abouelleil A."/>
            <person name="Alvarado L."/>
            <person name="Arachchi H.M."/>
            <person name="Berlin A."/>
            <person name="Brown A."/>
            <person name="Chapman S.B."/>
            <person name="Chen Z."/>
            <person name="Dunbar C."/>
            <person name="Freedman E."/>
            <person name="Gearin G."/>
            <person name="Gellesch M."/>
            <person name="Goldberg J."/>
            <person name="Griggs A."/>
            <person name="Gujja S."/>
            <person name="Heiman D."/>
            <person name="Howarth C."/>
            <person name="Larson L."/>
            <person name="Lui A."/>
            <person name="MacDonald P.J.P."/>
            <person name="Mehta T."/>
            <person name="Montmayeur A."/>
            <person name="Murphy C."/>
            <person name="Neiman D."/>
            <person name="Pearson M."/>
            <person name="Priest M."/>
            <person name="Roberts A."/>
            <person name="Saif S."/>
            <person name="Shea T."/>
            <person name="Shenoy N."/>
            <person name="Sisk P."/>
            <person name="Stolte C."/>
            <person name="Sykes S."/>
            <person name="Yandava C."/>
            <person name="Wortman J."/>
            <person name="Nusbaum C."/>
            <person name="Birren B."/>
        </authorList>
    </citation>
    <scope>NUCLEOTIDE SEQUENCE [LARGE SCALE GENOMIC DNA]</scope>
    <source>
        <strain evidence="2 3">DSM 22836</strain>
    </source>
</reference>
<dbReference type="GeneID" id="78082926"/>
<dbReference type="InterPro" id="IPR025665">
    <property type="entry name" value="Beta-barrel_OMP_2"/>
</dbReference>
<organism evidence="2 3">
    <name type="scientific">Dysgonomonas mossii DSM 22836</name>
    <dbReference type="NCBI Taxonomy" id="742767"/>
    <lineage>
        <taxon>Bacteria</taxon>
        <taxon>Pseudomonadati</taxon>
        <taxon>Bacteroidota</taxon>
        <taxon>Bacteroidia</taxon>
        <taxon>Bacteroidales</taxon>
        <taxon>Dysgonomonadaceae</taxon>
        <taxon>Dysgonomonas</taxon>
    </lineage>
</organism>
<dbReference type="Pfam" id="PF13568">
    <property type="entry name" value="OMP_b-brl_2"/>
    <property type="match status" value="1"/>
</dbReference>
<protein>
    <recommendedName>
        <fullName evidence="1">Outer membrane protein beta-barrel domain-containing protein</fullName>
    </recommendedName>
</protein>
<keyword evidence="3" id="KW-1185">Reference proteome</keyword>
<name>F8X1P9_9BACT</name>
<gene>
    <name evidence="2" type="ORF">HMPREF9456_02297</name>
</gene>
<dbReference type="OrthoDB" id="1014137at2"/>
<dbReference type="HOGENOM" id="CLU_093065_0_0_10"/>
<evidence type="ECO:0000313" key="3">
    <source>
        <dbReference type="Proteomes" id="UP000006420"/>
    </source>
</evidence>
<evidence type="ECO:0000259" key="1">
    <source>
        <dbReference type="Pfam" id="PF13568"/>
    </source>
</evidence>
<dbReference type="AlphaFoldDB" id="F8X1P9"/>
<evidence type="ECO:0000313" key="2">
    <source>
        <dbReference type="EMBL" id="EGK06033.1"/>
    </source>
</evidence>
<comment type="caution">
    <text evidence="2">The sequence shown here is derived from an EMBL/GenBank/DDBJ whole genome shotgun (WGS) entry which is preliminary data.</text>
</comment>
<dbReference type="EMBL" id="ADLW01000010">
    <property type="protein sequence ID" value="EGK06033.1"/>
    <property type="molecule type" value="Genomic_DNA"/>
</dbReference>
<dbReference type="SUPFAM" id="SSF56935">
    <property type="entry name" value="Porins"/>
    <property type="match status" value="1"/>
</dbReference>
<feature type="domain" description="Outer membrane protein beta-barrel" evidence="1">
    <location>
        <begin position="30"/>
        <end position="230"/>
    </location>
</feature>
<dbReference type="eggNOG" id="ENOG502ZGCS">
    <property type="taxonomic scope" value="Bacteria"/>
</dbReference>
<dbReference type="Proteomes" id="UP000006420">
    <property type="component" value="Unassembled WGS sequence"/>
</dbReference>
<dbReference type="RefSeq" id="WP_006843667.1">
    <property type="nucleotide sequence ID" value="NZ_AQWJ01000009.1"/>
</dbReference>
<sequence length="254" mass="28780">MKNLICLNFILILIPTILWGQADRTKGILWSSEKGIEYQIKAGFSVGGISPISMPVEIRSMESYKPTLLIAIEGSSTKWLTDKWGLEIGLRLESKGMETDARVKNYNMEMVEKDQGAMKGAWTGYVVTKVHNSYITVPAVANYKLSDKWRIKGGAFISYLLDGTFNGHVYDGYLRDGDPTGEKIKVTEATYDFSENLRKLSWGLQFSGQWKASNHLNIYADLTWGLNDVFKKNFDVIKFNMYPIYLNLGFGYGF</sequence>
<dbReference type="STRING" id="742767.HMPREF9456_02297"/>
<proteinExistence type="predicted"/>
<accession>F8X1P9</accession>